<sequence>MSNLTLSSQAPIQIQPIDTAPFENYLTYLGLPTNNVIAPLSDRKIISTNLEQFILNLSPEIKQNARYLSKFVAGTAIGLFDASLNYIWNEVVIALRAKAISYGLDLFFDAAVGGNNRDDYEKEEDLAGLKDNTLINTCKKLELISDILQTKLLHILAMRNDIGASHPNTYSINAFELLGWLQTCINEILEEKPSPAAINIQKFIIGIKTSTELLSATNVEAMKNSINELSLHNTNNLLNTLFSIYTEDNTAEIVRKNISLIAPHIWNKADTEIKIQLGIRLNGYKVNIQTDKQILAESFFQLCNGNEYKTIQDKIIEINEHLENLLSARYGHNNFHTEPNYMRKILSYLKTVNDIPDECALKLLKYVLICRIGKGCNYNDGVSPVGKPLYDKLLNMIGDKHIPYFLAAMHSDEIANNLTNPICHKQMMQVIEIVEKNMINERLKEIFQYLKDNKSILNKIRNDTKYRKLTENHIRWD</sequence>
<accession>V9HL79</accession>
<dbReference type="HOGENOM" id="CLU_045530_0_0_4"/>
<keyword evidence="2" id="KW-1185">Reference proteome</keyword>
<gene>
    <name evidence="1" type="ORF">HMPREF9021_01911</name>
</gene>
<dbReference type="Proteomes" id="UP000017813">
    <property type="component" value="Unassembled WGS sequence"/>
</dbReference>
<dbReference type="KEGG" id="smur:BWP33_03280"/>
<reference evidence="1 2" key="2">
    <citation type="submission" date="2011-10" db="EMBL/GenBank/DDBJ databases">
        <title>The Genome Sequence of Simonsiella muelleri ATCC 29453.</title>
        <authorList>
            <consortium name="The Broad Institute Genome Sequencing Platform"/>
            <consortium name="The Broad Institute Genome Sequencing Center for Infectious Disease"/>
            <person name="Earl A."/>
            <person name="Ward D."/>
            <person name="Feldgarden M."/>
            <person name="Gevers D."/>
            <person name="Izard J."/>
            <person name="Baranova O.V."/>
            <person name="Blanton J.M."/>
            <person name="Tanner A.C."/>
            <person name="Dewhirst F."/>
            <person name="Young S.K."/>
            <person name="Zeng Q."/>
            <person name="Gargeya S."/>
            <person name="Fitzgerald M."/>
            <person name="Haas B."/>
            <person name="Abouelleil A."/>
            <person name="Alvarado L."/>
            <person name="Arachchi H.M."/>
            <person name="Berlin A."/>
            <person name="Brown A."/>
            <person name="Chapman S.B."/>
            <person name="Chen Z."/>
            <person name="Dunbar C."/>
            <person name="Freedman E."/>
            <person name="Gearin G."/>
            <person name="Goldberg J."/>
            <person name="Griggs A."/>
            <person name="Gujja S."/>
            <person name="Heiman D."/>
            <person name="Howarth C."/>
            <person name="Larson L."/>
            <person name="Lui A."/>
            <person name="MacDonald P.J.P."/>
            <person name="Montmayeur A."/>
            <person name="Murphy C."/>
            <person name="Neiman D."/>
            <person name="Pearson M."/>
            <person name="Priest M."/>
            <person name="Roberts A."/>
            <person name="Saif S."/>
            <person name="Shea T."/>
            <person name="Shenoy N."/>
            <person name="Sisk P."/>
            <person name="Stolte C."/>
            <person name="Sykes S."/>
            <person name="Wortman J."/>
            <person name="Nusbaum C."/>
            <person name="Birren B."/>
        </authorList>
    </citation>
    <scope>NUCLEOTIDE SEQUENCE [LARGE SCALE GENOMIC DNA]</scope>
    <source>
        <strain evidence="1 2">ATCC 29453</strain>
    </source>
</reference>
<reference evidence="1 2" key="1">
    <citation type="submission" date="2010-03" db="EMBL/GenBank/DDBJ databases">
        <authorList>
            <consortium name="The Broad Institute Genome Sequencing Platform"/>
            <person name="Ward D."/>
            <person name="Earl A."/>
            <person name="Feldgarden M."/>
            <person name="Gevers D."/>
            <person name="Young S."/>
            <person name="Zeng Q."/>
            <person name="Koehrsen M."/>
            <person name="Alvarado L."/>
            <person name="Berlin A.M."/>
            <person name="Borenstein D."/>
            <person name="Chapman S.B."/>
            <person name="Chen Z."/>
            <person name="Engels R."/>
            <person name="Freedman E."/>
            <person name="Gellesch M."/>
            <person name="Goldberg J."/>
            <person name="Griggs A."/>
            <person name="Gujja S."/>
            <person name="Heilman E.R."/>
            <person name="Heiman D.I."/>
            <person name="Hepburn T.A."/>
            <person name="Howarth C."/>
            <person name="Jen D."/>
            <person name="Larson L."/>
            <person name="Mehta T."/>
            <person name="Park D."/>
            <person name="Pearson M."/>
            <person name="Richards J."/>
            <person name="Roberts A."/>
            <person name="Saif S."/>
            <person name="Shea T.D."/>
            <person name="Shenoy N."/>
            <person name="Sisk P."/>
            <person name="Stolte C."/>
            <person name="Sykes S.N."/>
            <person name="Walk T."/>
            <person name="White J."/>
            <person name="Yandava C."/>
            <person name="Izard J."/>
            <person name="Baranova O.V."/>
            <person name="Blanton J.M."/>
            <person name="Tanner A.C."/>
            <person name="Dewhirst F."/>
            <person name="Haas B."/>
            <person name="Nusbaum C."/>
            <person name="Birren B."/>
        </authorList>
    </citation>
    <scope>NUCLEOTIDE SEQUENCE [LARGE SCALE GENOMIC DNA]</scope>
    <source>
        <strain evidence="1 2">ATCC 29453</strain>
    </source>
</reference>
<proteinExistence type="predicted"/>
<evidence type="ECO:0000313" key="1">
    <source>
        <dbReference type="EMBL" id="EFG30283.1"/>
    </source>
</evidence>
<dbReference type="eggNOG" id="ENOG502Z9DS">
    <property type="taxonomic scope" value="Bacteria"/>
</dbReference>
<dbReference type="EMBL" id="ADCY02000060">
    <property type="protein sequence ID" value="EFG30283.1"/>
    <property type="molecule type" value="Genomic_DNA"/>
</dbReference>
<dbReference type="STRING" id="641147.HMPREF9021_01911"/>
<evidence type="ECO:0000313" key="2">
    <source>
        <dbReference type="Proteomes" id="UP000017813"/>
    </source>
</evidence>
<dbReference type="OrthoDB" id="1102561at2"/>
<organism evidence="1 2">
    <name type="scientific">Simonsiella muelleri ATCC 29453</name>
    <dbReference type="NCBI Taxonomy" id="641147"/>
    <lineage>
        <taxon>Bacteria</taxon>
        <taxon>Pseudomonadati</taxon>
        <taxon>Pseudomonadota</taxon>
        <taxon>Betaproteobacteria</taxon>
        <taxon>Neisseriales</taxon>
        <taxon>Neisseriaceae</taxon>
        <taxon>Simonsiella</taxon>
    </lineage>
</organism>
<dbReference type="RefSeq" id="WP_002642931.1">
    <property type="nucleotide sequence ID" value="NZ_CP019448.1"/>
</dbReference>
<dbReference type="AlphaFoldDB" id="V9HL79"/>
<comment type="caution">
    <text evidence="1">The sequence shown here is derived from an EMBL/GenBank/DDBJ whole genome shotgun (WGS) entry which is preliminary data.</text>
</comment>
<name>V9HL79_9NEIS</name>
<protein>
    <submittedName>
        <fullName evidence="1">Uncharacterized protein</fullName>
    </submittedName>
</protein>